<sequence>MKRVLFAVVISALFSSFTLHANTTAVPIIKGADRPPFKREIKTEADDQKGAQKSQNEQIIQRKGRTALNKKPPFTQRTTHARVQLSEKATRKKGRRPPYKR</sequence>
<organism evidence="3 4">
    <name type="scientific">Paraglaciecola mesophila</name>
    <dbReference type="NCBI Taxonomy" id="197222"/>
    <lineage>
        <taxon>Bacteria</taxon>
        <taxon>Pseudomonadati</taxon>
        <taxon>Pseudomonadota</taxon>
        <taxon>Gammaproteobacteria</taxon>
        <taxon>Alteromonadales</taxon>
        <taxon>Alteromonadaceae</taxon>
        <taxon>Paraglaciecola</taxon>
    </lineage>
</organism>
<dbReference type="OrthoDB" id="6387506at2"/>
<feature type="signal peptide" evidence="2">
    <location>
        <begin position="1"/>
        <end position="21"/>
    </location>
</feature>
<dbReference type="KEGG" id="pmes:FX988_03126"/>
<keyword evidence="2" id="KW-0732">Signal</keyword>
<feature type="chain" id="PRO_5032561777" evidence="2">
    <location>
        <begin position="22"/>
        <end position="101"/>
    </location>
</feature>
<dbReference type="RefSeq" id="WP_160181030.1">
    <property type="nucleotide sequence ID" value="NZ_CP047656.1"/>
</dbReference>
<feature type="region of interest" description="Disordered" evidence="1">
    <location>
        <begin position="43"/>
        <end position="101"/>
    </location>
</feature>
<dbReference type="EMBL" id="CP047656">
    <property type="protein sequence ID" value="QHJ12868.1"/>
    <property type="molecule type" value="Genomic_DNA"/>
</dbReference>
<evidence type="ECO:0000313" key="3">
    <source>
        <dbReference type="EMBL" id="QHJ12868.1"/>
    </source>
</evidence>
<gene>
    <name evidence="3" type="ORF">FX988_03126</name>
</gene>
<protein>
    <submittedName>
        <fullName evidence="3">Uncharacterized protein</fullName>
    </submittedName>
</protein>
<dbReference type="Proteomes" id="UP000464524">
    <property type="component" value="Chromosome"/>
</dbReference>
<evidence type="ECO:0000256" key="2">
    <source>
        <dbReference type="SAM" id="SignalP"/>
    </source>
</evidence>
<feature type="compositionally biased region" description="Basic residues" evidence="1">
    <location>
        <begin position="90"/>
        <end position="101"/>
    </location>
</feature>
<dbReference type="AlphaFoldDB" id="A0A857JNC8"/>
<evidence type="ECO:0000256" key="1">
    <source>
        <dbReference type="SAM" id="MobiDB-lite"/>
    </source>
</evidence>
<keyword evidence="4" id="KW-1185">Reference proteome</keyword>
<accession>A0A857JNC8</accession>
<reference evidence="3 4" key="1">
    <citation type="submission" date="2019-12" db="EMBL/GenBank/DDBJ databases">
        <title>Genome sequencing and assembly of endphytes of Porphyra tenera.</title>
        <authorList>
            <person name="Park J.M."/>
            <person name="Shin R."/>
            <person name="Jo S.H."/>
        </authorList>
    </citation>
    <scope>NUCLEOTIDE SEQUENCE [LARGE SCALE GENOMIC DNA]</scope>
    <source>
        <strain evidence="3 4">GPM4</strain>
    </source>
</reference>
<name>A0A857JNC8_9ALTE</name>
<proteinExistence type="predicted"/>
<evidence type="ECO:0000313" key="4">
    <source>
        <dbReference type="Proteomes" id="UP000464524"/>
    </source>
</evidence>